<dbReference type="Gene3D" id="3.30.428.10">
    <property type="entry name" value="HIT-like"/>
    <property type="match status" value="1"/>
</dbReference>
<dbReference type="GO" id="GO:0016829">
    <property type="term" value="F:lyase activity"/>
    <property type="evidence" value="ECO:0007669"/>
    <property type="project" value="UniProtKB-KW"/>
</dbReference>
<dbReference type="InterPro" id="IPR026026">
    <property type="entry name" value="HIT_Hint"/>
</dbReference>
<dbReference type="SUPFAM" id="SSF54197">
    <property type="entry name" value="HIT-like"/>
    <property type="match status" value="1"/>
</dbReference>
<dbReference type="RefSeq" id="WP_039216216.1">
    <property type="nucleotide sequence ID" value="NZ_JWLW01000001.1"/>
</dbReference>
<dbReference type="OrthoDB" id="9799145at2"/>
<dbReference type="EMBL" id="JWLW01000001">
    <property type="protein sequence ID" value="KHT57812.1"/>
    <property type="molecule type" value="Genomic_DNA"/>
</dbReference>
<dbReference type="InterPro" id="IPR036265">
    <property type="entry name" value="HIT-like_sf"/>
</dbReference>
<name>A0A0B3YSS6_9ALTE</name>
<reference evidence="3 4" key="1">
    <citation type="submission" date="2014-12" db="EMBL/GenBank/DDBJ databases">
        <title>Genome sequencing of Alteromonas marina AD001.</title>
        <authorList>
            <person name="Adrian T.G.S."/>
            <person name="Chan K.G."/>
        </authorList>
    </citation>
    <scope>NUCLEOTIDE SEQUENCE [LARGE SCALE GENOMIC DNA]</scope>
    <source>
        <strain evidence="3 4">AD001</strain>
    </source>
</reference>
<gene>
    <name evidence="3" type="ORF">RJ41_00265</name>
</gene>
<dbReference type="Pfam" id="PF01230">
    <property type="entry name" value="HIT"/>
    <property type="match status" value="1"/>
</dbReference>
<feature type="domain" description="HIT" evidence="2">
    <location>
        <begin position="34"/>
        <end position="103"/>
    </location>
</feature>
<sequence>MFKLDSRLHNDTFFVCDLSLCRVLLMNDSQFPWLILVPMKNDIAEIIDLSEEEQITLLKESALASKAMQALFSPLKLNVAALGNVVRQLHVHHVARFENDCAWPKPVWGNQPTVAYNTNDAKALVKSVKQWFKDNS</sequence>
<evidence type="ECO:0000313" key="3">
    <source>
        <dbReference type="EMBL" id="KHT57812.1"/>
    </source>
</evidence>
<keyword evidence="3" id="KW-0456">Lyase</keyword>
<dbReference type="PIRSF" id="PIRSF000714">
    <property type="entry name" value="HIT"/>
    <property type="match status" value="1"/>
</dbReference>
<protein>
    <submittedName>
        <fullName evidence="3">Pectate lyase</fullName>
    </submittedName>
</protein>
<evidence type="ECO:0000256" key="1">
    <source>
        <dbReference type="PROSITE-ProRule" id="PRU00464"/>
    </source>
</evidence>
<evidence type="ECO:0000259" key="2">
    <source>
        <dbReference type="PROSITE" id="PS51084"/>
    </source>
</evidence>
<proteinExistence type="predicted"/>
<dbReference type="InterPro" id="IPR011146">
    <property type="entry name" value="HIT-like"/>
</dbReference>
<dbReference type="AlphaFoldDB" id="A0A0B3YSS6"/>
<keyword evidence="4" id="KW-1185">Reference proteome</keyword>
<comment type="caution">
    <text evidence="1">Lacks conserved residue(s) required for the propagation of feature annotation.</text>
</comment>
<dbReference type="PROSITE" id="PS51084">
    <property type="entry name" value="HIT_2"/>
    <property type="match status" value="1"/>
</dbReference>
<evidence type="ECO:0000313" key="4">
    <source>
        <dbReference type="Proteomes" id="UP000031197"/>
    </source>
</evidence>
<accession>A0A0B3YSS6</accession>
<dbReference type="Proteomes" id="UP000031197">
    <property type="component" value="Unassembled WGS sequence"/>
</dbReference>
<comment type="caution">
    <text evidence="3">The sequence shown here is derived from an EMBL/GenBank/DDBJ whole genome shotgun (WGS) entry which is preliminary data.</text>
</comment>
<organism evidence="3 4">
    <name type="scientific">Alteromonas marina</name>
    <dbReference type="NCBI Taxonomy" id="203795"/>
    <lineage>
        <taxon>Bacteria</taxon>
        <taxon>Pseudomonadati</taxon>
        <taxon>Pseudomonadota</taxon>
        <taxon>Gammaproteobacteria</taxon>
        <taxon>Alteromonadales</taxon>
        <taxon>Alteromonadaceae</taxon>
        <taxon>Alteromonas/Salinimonas group</taxon>
        <taxon>Alteromonas</taxon>
    </lineage>
</organism>